<protein>
    <submittedName>
        <fullName evidence="3">LuxR C-terminal-related transcriptional regulator</fullName>
    </submittedName>
</protein>
<name>A0AAU2V6V0_9ACTN</name>
<dbReference type="InterPro" id="IPR000792">
    <property type="entry name" value="Tscrpt_reg_LuxR_C"/>
</dbReference>
<dbReference type="InterPro" id="IPR036388">
    <property type="entry name" value="WH-like_DNA-bd_sf"/>
</dbReference>
<dbReference type="PROSITE" id="PS00622">
    <property type="entry name" value="HTH_LUXR_1"/>
    <property type="match status" value="1"/>
</dbReference>
<dbReference type="InterPro" id="IPR039420">
    <property type="entry name" value="WalR-like"/>
</dbReference>
<dbReference type="AlphaFoldDB" id="A0AAU2V6V0"/>
<evidence type="ECO:0000256" key="1">
    <source>
        <dbReference type="ARBA" id="ARBA00023125"/>
    </source>
</evidence>
<dbReference type="PROSITE" id="PS50043">
    <property type="entry name" value="HTH_LUXR_2"/>
    <property type="match status" value="1"/>
</dbReference>
<accession>A0AAU2V6V0</accession>
<dbReference type="CDD" id="cd06170">
    <property type="entry name" value="LuxR_C_like"/>
    <property type="match status" value="1"/>
</dbReference>
<organism evidence="3">
    <name type="scientific">Streptomyces sp. NBC_00003</name>
    <dbReference type="NCBI Taxonomy" id="2903608"/>
    <lineage>
        <taxon>Bacteria</taxon>
        <taxon>Bacillati</taxon>
        <taxon>Actinomycetota</taxon>
        <taxon>Actinomycetes</taxon>
        <taxon>Kitasatosporales</taxon>
        <taxon>Streptomycetaceae</taxon>
        <taxon>Streptomyces</taxon>
    </lineage>
</organism>
<dbReference type="SMART" id="SM00421">
    <property type="entry name" value="HTH_LUXR"/>
    <property type="match status" value="1"/>
</dbReference>
<gene>
    <name evidence="3" type="ORF">OG549_22575</name>
</gene>
<dbReference type="InterPro" id="IPR016032">
    <property type="entry name" value="Sig_transdc_resp-reg_C-effctor"/>
</dbReference>
<dbReference type="SUPFAM" id="SSF46894">
    <property type="entry name" value="C-terminal effector domain of the bipartite response regulators"/>
    <property type="match status" value="1"/>
</dbReference>
<reference evidence="3" key="1">
    <citation type="submission" date="2022-10" db="EMBL/GenBank/DDBJ databases">
        <title>The complete genomes of actinobacterial strains from the NBC collection.</title>
        <authorList>
            <person name="Joergensen T.S."/>
            <person name="Alvarez Arevalo M."/>
            <person name="Sterndorff E.B."/>
            <person name="Faurdal D."/>
            <person name="Vuksanovic O."/>
            <person name="Mourched A.-S."/>
            <person name="Charusanti P."/>
            <person name="Shaw S."/>
            <person name="Blin K."/>
            <person name="Weber T."/>
        </authorList>
    </citation>
    <scope>NUCLEOTIDE SEQUENCE</scope>
    <source>
        <strain evidence="3">NBC_00003</strain>
    </source>
</reference>
<dbReference type="Gene3D" id="1.10.10.10">
    <property type="entry name" value="Winged helix-like DNA-binding domain superfamily/Winged helix DNA-binding domain"/>
    <property type="match status" value="1"/>
</dbReference>
<dbReference type="PRINTS" id="PR00038">
    <property type="entry name" value="HTHLUXR"/>
</dbReference>
<dbReference type="GO" id="GO:0006355">
    <property type="term" value="P:regulation of DNA-templated transcription"/>
    <property type="evidence" value="ECO:0007669"/>
    <property type="project" value="InterPro"/>
</dbReference>
<dbReference type="GO" id="GO:0003677">
    <property type="term" value="F:DNA binding"/>
    <property type="evidence" value="ECO:0007669"/>
    <property type="project" value="UniProtKB-KW"/>
</dbReference>
<feature type="domain" description="HTH luxR-type" evidence="2">
    <location>
        <begin position="5"/>
        <end position="70"/>
    </location>
</feature>
<dbReference type="Pfam" id="PF00196">
    <property type="entry name" value="GerE"/>
    <property type="match status" value="1"/>
</dbReference>
<evidence type="ECO:0000313" key="3">
    <source>
        <dbReference type="EMBL" id="WTW63212.1"/>
    </source>
</evidence>
<dbReference type="PANTHER" id="PTHR43214">
    <property type="entry name" value="TWO-COMPONENT RESPONSE REGULATOR"/>
    <property type="match status" value="1"/>
</dbReference>
<keyword evidence="1" id="KW-0238">DNA-binding</keyword>
<proteinExistence type="predicted"/>
<dbReference type="EMBL" id="CP108318">
    <property type="protein sequence ID" value="WTW63212.1"/>
    <property type="molecule type" value="Genomic_DNA"/>
</dbReference>
<dbReference type="PANTHER" id="PTHR43214:SF43">
    <property type="entry name" value="TWO-COMPONENT RESPONSE REGULATOR"/>
    <property type="match status" value="1"/>
</dbReference>
<evidence type="ECO:0000259" key="2">
    <source>
        <dbReference type="PROSITE" id="PS50043"/>
    </source>
</evidence>
<sequence>MVLALPRRRVRLSERQQEVVLLTGLGYTAPEIAKELKLSLHTVRDHLSSAHAKLGTHSATAMVHAAYETGAVPEPVALATKLLFEGIQLQLLQGMSQGHDTAALAKQLGFPSRREANAECRRLLRHLKVKRRPHLMTRARQFGLLGTQCGPLNPPPP</sequence>